<feature type="compositionally biased region" description="Basic and acidic residues" evidence="10">
    <location>
        <begin position="546"/>
        <end position="565"/>
    </location>
</feature>
<feature type="region of interest" description="Disordered" evidence="10">
    <location>
        <begin position="359"/>
        <end position="451"/>
    </location>
</feature>
<dbReference type="GO" id="GO:0007018">
    <property type="term" value="P:microtubule-based movement"/>
    <property type="evidence" value="ECO:0007669"/>
    <property type="project" value="InterPro"/>
</dbReference>
<feature type="compositionally biased region" description="Gly residues" evidence="10">
    <location>
        <begin position="34"/>
        <end position="43"/>
    </location>
</feature>
<feature type="region of interest" description="Disordered" evidence="10">
    <location>
        <begin position="477"/>
        <end position="525"/>
    </location>
</feature>
<sequence length="707" mass="76505">MSNTNRFSTYTTASTGSGSRLNANDNDNVSASGVGTGAGGQGDGLGKKKDLWNSMLDSVASGRKLPERNLLVFGGSVDSQSEFLESLALDPRRNGLDRQQQNAKLPPVANNFALGYTYYDVLDADQEDILARISLYLLSKPSPSFSSLLQPLLTPQSIPNTLIVILLDWAQPWLWLRQLREWILLLRTVLVSLSPECKEVMEEAMLQWRERGRGGPVNLDGTTAAVDGDALPPGPGEWEDALGLPLCVVCQNSEKTDILEKTQGWKDDEFDLVLQYLRTVLVKHGASLIYTTPNIPSQLPTLIHACLGVTSLLKRQPLKPEVIKRNEVVVPSNWDSWTKILVVREGFEVDKVSEGWSMDLQRPFPPAGSRHNNHTDSANGRRSNGSDDPLQKQQAAASIPPTAITGIDGEVVESGEYSYEGPSADDEHDDAISDLDYYDGASGLADEDPDSAVSQFERTIRDPGMDVLALADQYNEAAAGDDDDDEDEDEDYADGDGAHDRDIDGNGKSQNRRRKGRRGRRQQLEVETEDVQLFLGDQLKLLDQFRQKDDAKRDKEAKDSKRRGDGSGSGYNSHSNSSSANNNASDAADPAEVISNHIGPVQFNIGGIQVDADDMLERIKNRHYGTASPEPLSPELGKASLAGGGSDAGSVAGSSVAGASSKTQRARPAGSKDPADLTSVDAENLTAFFAGLMNRPSQASQQAAPKS</sequence>
<dbReference type="AlphaFoldDB" id="S3CNC3"/>
<evidence type="ECO:0000256" key="8">
    <source>
        <dbReference type="ARBA" id="ARBA00023175"/>
    </source>
</evidence>
<dbReference type="PANTHER" id="PTHR12688">
    <property type="entry name" value="DYNEIN LIGHT INTERMEDIATE CHAIN"/>
    <property type="match status" value="1"/>
</dbReference>
<feature type="compositionally biased region" description="Acidic residues" evidence="10">
    <location>
        <begin position="479"/>
        <end position="494"/>
    </location>
</feature>
<proteinExistence type="predicted"/>
<feature type="compositionally biased region" description="Polar residues" evidence="10">
    <location>
        <begin position="20"/>
        <end position="31"/>
    </location>
</feature>
<evidence type="ECO:0000256" key="2">
    <source>
        <dbReference type="ARBA" id="ARBA00022448"/>
    </source>
</evidence>
<keyword evidence="5" id="KW-0547">Nucleotide-binding</keyword>
<dbReference type="PANTHER" id="PTHR12688:SF0">
    <property type="entry name" value="DYNEIN LIGHT INTERMEDIATE CHAIN"/>
    <property type="match status" value="1"/>
</dbReference>
<reference evidence="11 12" key="1">
    <citation type="journal article" date="2013" name="BMC Genomics">
        <title>The genome and transcriptome of the pine saprophyte Ophiostoma piceae, and a comparison with the bark beetle-associated pine pathogen Grosmannia clavigera.</title>
        <authorList>
            <person name="Haridas S."/>
            <person name="Wang Y."/>
            <person name="Lim L."/>
            <person name="Massoumi Alamouti S."/>
            <person name="Jackman S."/>
            <person name="Docking R."/>
            <person name="Robertson G."/>
            <person name="Birol I."/>
            <person name="Bohlmann J."/>
            <person name="Breuil C."/>
        </authorList>
    </citation>
    <scope>NUCLEOTIDE SEQUENCE [LARGE SCALE GENOMIC DNA]</scope>
    <source>
        <strain evidence="11 12">UAMH 11346</strain>
    </source>
</reference>
<dbReference type="Pfam" id="PF05783">
    <property type="entry name" value="DLIC"/>
    <property type="match status" value="2"/>
</dbReference>
<dbReference type="Proteomes" id="UP000016923">
    <property type="component" value="Unassembled WGS sequence"/>
</dbReference>
<feature type="compositionally biased region" description="Basic residues" evidence="10">
    <location>
        <begin position="510"/>
        <end position="521"/>
    </location>
</feature>
<feature type="compositionally biased region" description="Low complexity" evidence="10">
    <location>
        <begin position="570"/>
        <end position="588"/>
    </location>
</feature>
<evidence type="ECO:0000256" key="6">
    <source>
        <dbReference type="ARBA" id="ARBA00022840"/>
    </source>
</evidence>
<dbReference type="InterPro" id="IPR008467">
    <property type="entry name" value="Dynein1_light_intermed_chain"/>
</dbReference>
<evidence type="ECO:0000313" key="12">
    <source>
        <dbReference type="Proteomes" id="UP000016923"/>
    </source>
</evidence>
<feature type="region of interest" description="Disordered" evidence="10">
    <location>
        <begin position="623"/>
        <end position="679"/>
    </location>
</feature>
<protein>
    <submittedName>
        <fullName evidence="11">Dynein light intermediate chain</fullName>
    </submittedName>
</protein>
<organism evidence="11 12">
    <name type="scientific">Ophiostoma piceae (strain UAMH 11346)</name>
    <name type="common">Sap stain fungus</name>
    <dbReference type="NCBI Taxonomy" id="1262450"/>
    <lineage>
        <taxon>Eukaryota</taxon>
        <taxon>Fungi</taxon>
        <taxon>Dikarya</taxon>
        <taxon>Ascomycota</taxon>
        <taxon>Pezizomycotina</taxon>
        <taxon>Sordariomycetes</taxon>
        <taxon>Sordariomycetidae</taxon>
        <taxon>Ophiostomatales</taxon>
        <taxon>Ophiostomataceae</taxon>
        <taxon>Ophiostoma</taxon>
    </lineage>
</organism>
<evidence type="ECO:0000256" key="4">
    <source>
        <dbReference type="ARBA" id="ARBA00022701"/>
    </source>
</evidence>
<evidence type="ECO:0000313" key="11">
    <source>
        <dbReference type="EMBL" id="EPE08038.1"/>
    </source>
</evidence>
<dbReference type="GO" id="GO:0000226">
    <property type="term" value="P:microtubule cytoskeleton organization"/>
    <property type="evidence" value="ECO:0007669"/>
    <property type="project" value="TreeGrafter"/>
</dbReference>
<evidence type="ECO:0000256" key="10">
    <source>
        <dbReference type="SAM" id="MobiDB-lite"/>
    </source>
</evidence>
<keyword evidence="12" id="KW-1185">Reference proteome</keyword>
<dbReference type="GO" id="GO:0035974">
    <property type="term" value="C:meiotic spindle pole body"/>
    <property type="evidence" value="ECO:0007669"/>
    <property type="project" value="TreeGrafter"/>
</dbReference>
<keyword evidence="2" id="KW-0813">Transport</keyword>
<dbReference type="EMBL" id="KE148149">
    <property type="protein sequence ID" value="EPE08038.1"/>
    <property type="molecule type" value="Genomic_DNA"/>
</dbReference>
<evidence type="ECO:0000256" key="3">
    <source>
        <dbReference type="ARBA" id="ARBA00022490"/>
    </source>
</evidence>
<keyword evidence="8" id="KW-0505">Motor protein</keyword>
<dbReference type="VEuPathDB" id="FungiDB:F503_00821"/>
<dbReference type="eggNOG" id="KOG3905">
    <property type="taxonomic scope" value="Eukaryota"/>
</dbReference>
<feature type="region of interest" description="Disordered" evidence="10">
    <location>
        <begin position="546"/>
        <end position="593"/>
    </location>
</feature>
<evidence type="ECO:0000256" key="5">
    <source>
        <dbReference type="ARBA" id="ARBA00022741"/>
    </source>
</evidence>
<keyword evidence="6" id="KW-0067">ATP-binding</keyword>
<dbReference type="GO" id="GO:0045504">
    <property type="term" value="F:dynein heavy chain binding"/>
    <property type="evidence" value="ECO:0007669"/>
    <property type="project" value="TreeGrafter"/>
</dbReference>
<keyword evidence="4" id="KW-0493">Microtubule</keyword>
<evidence type="ECO:0000256" key="9">
    <source>
        <dbReference type="ARBA" id="ARBA00023212"/>
    </source>
</evidence>
<feature type="region of interest" description="Disordered" evidence="10">
    <location>
        <begin position="1"/>
        <end position="43"/>
    </location>
</feature>
<accession>S3CNC3</accession>
<dbReference type="HOGENOM" id="CLU_024211_1_0_1"/>
<name>S3CNC3_OPHP1</name>
<keyword evidence="9" id="KW-0206">Cytoskeleton</keyword>
<feature type="compositionally biased region" description="Basic and acidic residues" evidence="10">
    <location>
        <begin position="496"/>
        <end position="505"/>
    </location>
</feature>
<dbReference type="InterPro" id="IPR022780">
    <property type="entry name" value="Dynein_light_int_chain"/>
</dbReference>
<dbReference type="GO" id="GO:0005874">
    <property type="term" value="C:microtubule"/>
    <property type="evidence" value="ECO:0007669"/>
    <property type="project" value="UniProtKB-KW"/>
</dbReference>
<keyword evidence="3" id="KW-0963">Cytoplasm</keyword>
<dbReference type="GO" id="GO:0005868">
    <property type="term" value="C:cytoplasmic dynein complex"/>
    <property type="evidence" value="ECO:0007669"/>
    <property type="project" value="InterPro"/>
</dbReference>
<comment type="subcellular location">
    <subcellularLocation>
        <location evidence="1">Cytoplasm</location>
        <location evidence="1">Cytoskeleton</location>
    </subcellularLocation>
</comment>
<evidence type="ECO:0000256" key="7">
    <source>
        <dbReference type="ARBA" id="ARBA00023017"/>
    </source>
</evidence>
<feature type="compositionally biased region" description="Low complexity" evidence="10">
    <location>
        <begin position="8"/>
        <end position="19"/>
    </location>
</feature>
<gene>
    <name evidence="11" type="ORF">F503_00821</name>
</gene>
<dbReference type="GO" id="GO:0005524">
    <property type="term" value="F:ATP binding"/>
    <property type="evidence" value="ECO:0007669"/>
    <property type="project" value="UniProtKB-KW"/>
</dbReference>
<feature type="compositionally biased region" description="Low complexity" evidence="10">
    <location>
        <begin position="648"/>
        <end position="662"/>
    </location>
</feature>
<evidence type="ECO:0000256" key="1">
    <source>
        <dbReference type="ARBA" id="ARBA00004245"/>
    </source>
</evidence>
<feature type="compositionally biased region" description="Acidic residues" evidence="10">
    <location>
        <begin position="423"/>
        <end position="437"/>
    </location>
</feature>
<keyword evidence="7" id="KW-0243">Dynein</keyword>
<dbReference type="STRING" id="1262450.S3CNC3"/>
<dbReference type="OrthoDB" id="27603at2759"/>